<keyword evidence="4" id="KW-1185">Reference proteome</keyword>
<feature type="compositionally biased region" description="Basic and acidic residues" evidence="1">
    <location>
        <begin position="173"/>
        <end position="187"/>
    </location>
</feature>
<dbReference type="InterPro" id="IPR000195">
    <property type="entry name" value="Rab-GAP-TBC_dom"/>
</dbReference>
<feature type="compositionally biased region" description="Polar residues" evidence="1">
    <location>
        <begin position="93"/>
        <end position="103"/>
    </location>
</feature>
<feature type="compositionally biased region" description="Low complexity" evidence="1">
    <location>
        <begin position="265"/>
        <end position="277"/>
    </location>
</feature>
<accession>A0A261Y555</accession>
<name>A0A261Y555_9FUNG</name>
<feature type="compositionally biased region" description="Low complexity" evidence="1">
    <location>
        <begin position="140"/>
        <end position="160"/>
    </location>
</feature>
<dbReference type="Pfam" id="PF00566">
    <property type="entry name" value="RabGAP-TBC"/>
    <property type="match status" value="1"/>
</dbReference>
<gene>
    <name evidence="3" type="ORF">BZG36_01289</name>
</gene>
<feature type="compositionally biased region" description="Basic residues" evidence="1">
    <location>
        <begin position="25"/>
        <end position="40"/>
    </location>
</feature>
<feature type="domain" description="Rab-GAP TBC" evidence="2">
    <location>
        <begin position="431"/>
        <end position="646"/>
    </location>
</feature>
<feature type="region of interest" description="Disordered" evidence="1">
    <location>
        <begin position="341"/>
        <end position="375"/>
    </location>
</feature>
<dbReference type="Proteomes" id="UP000242875">
    <property type="component" value="Unassembled WGS sequence"/>
</dbReference>
<dbReference type="OrthoDB" id="294251at2759"/>
<dbReference type="AlphaFoldDB" id="A0A261Y555"/>
<proteinExistence type="predicted"/>
<organism evidence="3 4">
    <name type="scientific">Bifiguratus adelaidae</name>
    <dbReference type="NCBI Taxonomy" id="1938954"/>
    <lineage>
        <taxon>Eukaryota</taxon>
        <taxon>Fungi</taxon>
        <taxon>Fungi incertae sedis</taxon>
        <taxon>Mucoromycota</taxon>
        <taxon>Mucoromycotina</taxon>
        <taxon>Endogonomycetes</taxon>
        <taxon>Endogonales</taxon>
        <taxon>Endogonales incertae sedis</taxon>
        <taxon>Bifiguratus</taxon>
    </lineage>
</organism>
<reference evidence="3 4" key="1">
    <citation type="journal article" date="2017" name="Mycologia">
        <title>Bifiguratus adelaidae, gen. et sp. nov., a new member of Mucoromycotina in endophytic and soil-dwelling habitats.</title>
        <authorList>
            <person name="Torres-Cruz T.J."/>
            <person name="Billingsley Tobias T.L."/>
            <person name="Almatruk M."/>
            <person name="Hesse C."/>
            <person name="Kuske C.R."/>
            <person name="Desiro A."/>
            <person name="Benucci G.M."/>
            <person name="Bonito G."/>
            <person name="Stajich J.E."/>
            <person name="Dunlap C."/>
            <person name="Arnold A.E."/>
            <person name="Porras-Alfaro A."/>
        </authorList>
    </citation>
    <scope>NUCLEOTIDE SEQUENCE [LARGE SCALE GENOMIC DNA]</scope>
    <source>
        <strain evidence="3 4">AZ0501</strain>
    </source>
</reference>
<evidence type="ECO:0000259" key="2">
    <source>
        <dbReference type="PROSITE" id="PS50086"/>
    </source>
</evidence>
<dbReference type="GO" id="GO:0005096">
    <property type="term" value="F:GTPase activator activity"/>
    <property type="evidence" value="ECO:0007669"/>
    <property type="project" value="TreeGrafter"/>
</dbReference>
<dbReference type="Gene3D" id="1.10.10.750">
    <property type="entry name" value="Ypt/Rab-GAP domain of gyp1p, domain 1"/>
    <property type="match status" value="1"/>
</dbReference>
<dbReference type="InterPro" id="IPR035969">
    <property type="entry name" value="Rab-GAP_TBC_sf"/>
</dbReference>
<evidence type="ECO:0000256" key="1">
    <source>
        <dbReference type="SAM" id="MobiDB-lite"/>
    </source>
</evidence>
<dbReference type="SUPFAM" id="SSF47923">
    <property type="entry name" value="Ypt/Rab-GAP domain of gyp1p"/>
    <property type="match status" value="2"/>
</dbReference>
<dbReference type="GO" id="GO:0031267">
    <property type="term" value="F:small GTPase binding"/>
    <property type="evidence" value="ECO:0007669"/>
    <property type="project" value="TreeGrafter"/>
</dbReference>
<dbReference type="Gene3D" id="1.10.8.270">
    <property type="entry name" value="putative rabgap domain of human tbc1 domain family member 14 like domains"/>
    <property type="match status" value="1"/>
</dbReference>
<evidence type="ECO:0000313" key="3">
    <source>
        <dbReference type="EMBL" id="OZJ05742.1"/>
    </source>
</evidence>
<sequence>MAEDSFINMTSKPQAAPRDKEKSLFHGRSKSLMQSRKKDKLVKSASAEGMQTVRSPLSKRSISSLDLESQKPLTPLPPSAPAATMVSPIPIASKSTPNSSSRPGSRFKGTFILKGRSDQTKPSIPRAAGKSRFLRNSSNVSASSWEEHSNSSSPPSSPTVTHEEPLSNGNIPHPDRLVGDADVDKPFPEPPKPEPPTKTTTVKRGRGRSSSLFANGTQELVPSKPALPMPVSKQTSMSDLRLHRMTASPTMTPAKCAPSTEAHPVTVSSQKSTSVTSNDVEGKDPHNITNILHLHTQRLHMPKFSVRNHNLFAGLRNGIHQGDEMGLKPRKGSITRLMRAEKHDPMDDHGPSPPRPPPRDDDEADPENERDQYGFRKTSQWLSIDDFHQFEQDYQPILDRRAEKWAALLRDVPEGQLPARSEKVKRYVRKGIPPHLRGRAWFHYSGAETLFFAHPGEYAILVSKAEELGDANEFAEVIDRDLHRTFPENIKFKSTTENSDGTTTLNPSSVSAILSLRRVLVAFSIYSPAIGYCQSLNYIAGLLLLFMDEEEAFWTLVTIIHDYLPSGMYDVRMEGANIDQAVLMSFLEEKLPNIWQKLAGGTVDWDGTEDMPTITLVTSHWFLTLFINVLPVETVLRVWDCFFYEGNKVLFRVALAIFKMYESRILTVDDSLEVFQVVQNVPKRILDCHRLMEFTFRRSDITRHDIERKRVYFRERRRTHRRELSGDTSAKRFGKQLRRQKGLVSGLVDRAKTVKKL</sequence>
<dbReference type="FunFam" id="1.10.8.270:FF:000016">
    <property type="entry name" value="TBC1 domain family member 2A"/>
    <property type="match status" value="1"/>
</dbReference>
<feature type="region of interest" description="Disordered" evidence="1">
    <location>
        <begin position="250"/>
        <end position="284"/>
    </location>
</feature>
<dbReference type="SMART" id="SM00164">
    <property type="entry name" value="TBC"/>
    <property type="match status" value="1"/>
</dbReference>
<feature type="region of interest" description="Disordered" evidence="1">
    <location>
        <begin position="1"/>
        <end position="232"/>
    </location>
</feature>
<dbReference type="EMBL" id="MVBO01000010">
    <property type="protein sequence ID" value="OZJ05742.1"/>
    <property type="molecule type" value="Genomic_DNA"/>
</dbReference>
<dbReference type="Gene3D" id="1.10.472.80">
    <property type="entry name" value="Ypt/Rab-GAP domain of gyp1p, domain 3"/>
    <property type="match status" value="1"/>
</dbReference>
<dbReference type="InterPro" id="IPR050302">
    <property type="entry name" value="Rab_GAP_TBC_domain"/>
</dbReference>
<dbReference type="PANTHER" id="PTHR47219">
    <property type="entry name" value="RAB GTPASE-ACTIVATING PROTEIN 1-LIKE"/>
    <property type="match status" value="1"/>
</dbReference>
<feature type="compositionally biased region" description="Polar residues" evidence="1">
    <location>
        <begin position="52"/>
        <end position="67"/>
    </location>
</feature>
<feature type="compositionally biased region" description="Basic and acidic residues" evidence="1">
    <location>
        <begin position="341"/>
        <end position="350"/>
    </location>
</feature>
<evidence type="ECO:0000313" key="4">
    <source>
        <dbReference type="Proteomes" id="UP000242875"/>
    </source>
</evidence>
<dbReference type="PANTHER" id="PTHR47219:SF20">
    <property type="entry name" value="TBC1 DOMAIN FAMILY MEMBER 2B"/>
    <property type="match status" value="1"/>
</dbReference>
<dbReference type="PROSITE" id="PS50086">
    <property type="entry name" value="TBC_RABGAP"/>
    <property type="match status" value="1"/>
</dbReference>
<comment type="caution">
    <text evidence="3">The sequence shown here is derived from an EMBL/GenBank/DDBJ whole genome shotgun (WGS) entry which is preliminary data.</text>
</comment>
<protein>
    <recommendedName>
        <fullName evidence="2">Rab-GAP TBC domain-containing protein</fullName>
    </recommendedName>
</protein>